<dbReference type="Gene3D" id="2.60.120.330">
    <property type="entry name" value="B-lactam Antibiotic, Isopenicillin N Synthase, Chain"/>
    <property type="match status" value="1"/>
</dbReference>
<evidence type="ECO:0000256" key="1">
    <source>
        <dbReference type="ARBA" id="ARBA00007730"/>
    </source>
</evidence>
<comment type="caution">
    <text evidence="6">The sequence shown here is derived from an EMBL/GenBank/DDBJ whole genome shotgun (WGS) entry which is preliminary data.</text>
</comment>
<feature type="transmembrane region" description="Helical" evidence="4">
    <location>
        <begin position="36"/>
        <end position="52"/>
    </location>
</feature>
<dbReference type="RefSeq" id="WP_377245180.1">
    <property type="nucleotide sequence ID" value="NZ_JBHLXP010000003.1"/>
</dbReference>
<comment type="similarity">
    <text evidence="1">Belongs to the aspartyl/asparaginyl beta-hydroxylase family.</text>
</comment>
<accession>A0ABV6BH36</accession>
<dbReference type="InterPro" id="IPR007803">
    <property type="entry name" value="Asp/Arg/Pro-Hydrxlase"/>
</dbReference>
<dbReference type="PANTHER" id="PTHR46332:SF5">
    <property type="entry name" value="ASPARTATE BETA-HYDROXYLASE DOMAIN CONTAINING 2"/>
    <property type="match status" value="1"/>
</dbReference>
<keyword evidence="7" id="KW-1185">Reference proteome</keyword>
<evidence type="ECO:0000313" key="6">
    <source>
        <dbReference type="EMBL" id="MFC0049408.1"/>
    </source>
</evidence>
<keyword evidence="4" id="KW-1133">Transmembrane helix</keyword>
<evidence type="ECO:0000313" key="7">
    <source>
        <dbReference type="Proteomes" id="UP001589813"/>
    </source>
</evidence>
<keyword evidence="3" id="KW-0560">Oxidoreductase</keyword>
<dbReference type="InterPro" id="IPR027443">
    <property type="entry name" value="IPNS-like_sf"/>
</dbReference>
<sequence length="319" mass="36950">MLFTLFIVCWFSASMFYVYQLRGDARYQSFSQYLRKSWPIFAPFNCVLYLFTKRKAQGAYIDPAQYKNLHLIQQNYPVILAEAKALFENKAFCQTNEPGSPGYYDVGFRTFFKYGWSKFYLCWYGYQHESAKKSCPQTLAILQQVPEIKGAMFSILPPNSQLTIHSDPLACSLRYHFGLMVPNSPDCFINVDGKAAHWRDGEAFIFDETFPHFVRNDTDKYRLILMCDIERPMYWPGRLFNFFYGFLVRTTVVPNTAEDKVGKASALFAKVSPLLGQGKTMKKTNPRLYKVVKYSLNTTLLVLFYLLLHGIYQVVASVI</sequence>
<evidence type="ECO:0000256" key="2">
    <source>
        <dbReference type="ARBA" id="ARBA00022964"/>
    </source>
</evidence>
<protein>
    <submittedName>
        <fullName evidence="6">Aspartyl/asparaginyl beta-hydroxylase domain-containing protein</fullName>
    </submittedName>
</protein>
<dbReference type="EMBL" id="JBHLXP010000003">
    <property type="protein sequence ID" value="MFC0049408.1"/>
    <property type="molecule type" value="Genomic_DNA"/>
</dbReference>
<keyword evidence="4" id="KW-0472">Membrane</keyword>
<dbReference type="InterPro" id="IPR051821">
    <property type="entry name" value="Asp/Asn_beta-hydroxylase"/>
</dbReference>
<dbReference type="SUPFAM" id="SSF51197">
    <property type="entry name" value="Clavaminate synthase-like"/>
    <property type="match status" value="1"/>
</dbReference>
<organism evidence="6 7">
    <name type="scientific">Rheinheimera tilapiae</name>
    <dbReference type="NCBI Taxonomy" id="875043"/>
    <lineage>
        <taxon>Bacteria</taxon>
        <taxon>Pseudomonadati</taxon>
        <taxon>Pseudomonadota</taxon>
        <taxon>Gammaproteobacteria</taxon>
        <taxon>Chromatiales</taxon>
        <taxon>Chromatiaceae</taxon>
        <taxon>Rheinheimera</taxon>
    </lineage>
</organism>
<keyword evidence="4" id="KW-0812">Transmembrane</keyword>
<proteinExistence type="inferred from homology"/>
<dbReference type="Proteomes" id="UP001589813">
    <property type="component" value="Unassembled WGS sequence"/>
</dbReference>
<dbReference type="PANTHER" id="PTHR46332">
    <property type="entry name" value="ASPARTATE BETA-HYDROXYLASE DOMAIN-CONTAINING PROTEIN 2"/>
    <property type="match status" value="1"/>
</dbReference>
<reference evidence="6 7" key="1">
    <citation type="submission" date="2024-09" db="EMBL/GenBank/DDBJ databases">
        <authorList>
            <person name="Sun Q."/>
            <person name="Mori K."/>
        </authorList>
    </citation>
    <scope>NUCLEOTIDE SEQUENCE [LARGE SCALE GENOMIC DNA]</scope>
    <source>
        <strain evidence="6 7">KCTC 23315</strain>
    </source>
</reference>
<gene>
    <name evidence="6" type="ORF">ACFFJP_14015</name>
</gene>
<dbReference type="Pfam" id="PF05118">
    <property type="entry name" value="Asp_Arg_Hydrox"/>
    <property type="match status" value="1"/>
</dbReference>
<keyword evidence="2" id="KW-0223">Dioxygenase</keyword>
<feature type="transmembrane region" description="Helical" evidence="4">
    <location>
        <begin position="291"/>
        <end position="312"/>
    </location>
</feature>
<feature type="domain" description="Aspartyl/asparaginy/proline hydroxylase" evidence="5">
    <location>
        <begin position="73"/>
        <end position="232"/>
    </location>
</feature>
<evidence type="ECO:0000259" key="5">
    <source>
        <dbReference type="Pfam" id="PF05118"/>
    </source>
</evidence>
<name>A0ABV6BH36_9GAMM</name>
<evidence type="ECO:0000256" key="4">
    <source>
        <dbReference type="SAM" id="Phobius"/>
    </source>
</evidence>
<evidence type="ECO:0000256" key="3">
    <source>
        <dbReference type="ARBA" id="ARBA00023002"/>
    </source>
</evidence>